<evidence type="ECO:0000313" key="3">
    <source>
        <dbReference type="Proteomes" id="UP000001593"/>
    </source>
</evidence>
<accession>A7RKL5</accession>
<dbReference type="Gene3D" id="1.20.120.1750">
    <property type="match status" value="1"/>
</dbReference>
<dbReference type="Proteomes" id="UP000001593">
    <property type="component" value="Unassembled WGS sequence"/>
</dbReference>
<proteinExistence type="predicted"/>
<feature type="transmembrane region" description="Helical" evidence="1">
    <location>
        <begin position="129"/>
        <end position="146"/>
    </location>
</feature>
<evidence type="ECO:0000313" key="2">
    <source>
        <dbReference type="EMBL" id="EDO48008.1"/>
    </source>
</evidence>
<feature type="non-terminal residue" evidence="2">
    <location>
        <position position="1"/>
    </location>
</feature>
<dbReference type="STRING" id="45351.A7RKL5"/>
<keyword evidence="1" id="KW-0472">Membrane</keyword>
<keyword evidence="1" id="KW-1133">Transmembrane helix</keyword>
<keyword evidence="1" id="KW-0812">Transmembrane</keyword>
<name>A7RKL5_NEMVE</name>
<dbReference type="EMBL" id="DS469516">
    <property type="protein sequence ID" value="EDO48008.1"/>
    <property type="molecule type" value="Genomic_DNA"/>
</dbReference>
<dbReference type="SUPFAM" id="SSF57850">
    <property type="entry name" value="RING/U-box"/>
    <property type="match status" value="1"/>
</dbReference>
<dbReference type="PhylomeDB" id="A7RKL5"/>
<protein>
    <submittedName>
        <fullName evidence="2">Uncharacterized protein</fullName>
    </submittedName>
</protein>
<feature type="transmembrane region" description="Helical" evidence="1">
    <location>
        <begin position="85"/>
        <end position="109"/>
    </location>
</feature>
<gene>
    <name evidence="2" type="ORF">NEMVEDRAFT_v1g84965</name>
</gene>
<organism evidence="2 3">
    <name type="scientific">Nematostella vectensis</name>
    <name type="common">Starlet sea anemone</name>
    <dbReference type="NCBI Taxonomy" id="45351"/>
    <lineage>
        <taxon>Eukaryota</taxon>
        <taxon>Metazoa</taxon>
        <taxon>Cnidaria</taxon>
        <taxon>Anthozoa</taxon>
        <taxon>Hexacorallia</taxon>
        <taxon>Actiniaria</taxon>
        <taxon>Edwardsiidae</taxon>
        <taxon>Nematostella</taxon>
    </lineage>
</organism>
<evidence type="ECO:0000256" key="1">
    <source>
        <dbReference type="SAM" id="Phobius"/>
    </source>
</evidence>
<dbReference type="eggNOG" id="KOG1815">
    <property type="taxonomic scope" value="Eukaryota"/>
</dbReference>
<sequence length="147" mass="15947">MVEEDWFKGAVNVKPCPGCGFLIEKLDDGSCNEVLCKYCRVYFCWICGEVINGLHIFTCPLYGNKKFGLRRRILNYVGTGVGVPYLYLGAGLTITAGVVTAGVLGSPALLAKQVYEHERRLQSSATRRWLAVSGGIGLGLVGMPLLS</sequence>
<dbReference type="Pfam" id="PF22191">
    <property type="entry name" value="IBR_1"/>
    <property type="match status" value="1"/>
</dbReference>
<reference evidence="2 3" key="1">
    <citation type="journal article" date="2007" name="Science">
        <title>Sea anemone genome reveals ancestral eumetazoan gene repertoire and genomic organization.</title>
        <authorList>
            <person name="Putnam N.H."/>
            <person name="Srivastava M."/>
            <person name="Hellsten U."/>
            <person name="Dirks B."/>
            <person name="Chapman J."/>
            <person name="Salamov A."/>
            <person name="Terry A."/>
            <person name="Shapiro H."/>
            <person name="Lindquist E."/>
            <person name="Kapitonov V.V."/>
            <person name="Jurka J."/>
            <person name="Genikhovich G."/>
            <person name="Grigoriev I.V."/>
            <person name="Lucas S.M."/>
            <person name="Steele R.E."/>
            <person name="Finnerty J.R."/>
            <person name="Technau U."/>
            <person name="Martindale M.Q."/>
            <person name="Rokhsar D.S."/>
        </authorList>
    </citation>
    <scope>NUCLEOTIDE SEQUENCE [LARGE SCALE GENOMIC DNA]</scope>
    <source>
        <strain evidence="3">CH2 X CH6</strain>
    </source>
</reference>
<dbReference type="HOGENOM" id="CLU_1772773_0_0_1"/>
<dbReference type="AlphaFoldDB" id="A7RKL5"/>
<dbReference type="InParanoid" id="A7RKL5"/>
<dbReference type="GO" id="GO:0008270">
    <property type="term" value="F:zinc ion binding"/>
    <property type="evidence" value="ECO:0007669"/>
    <property type="project" value="UniProtKB-KW"/>
</dbReference>
<keyword evidence="3" id="KW-1185">Reference proteome</keyword>